<dbReference type="InterPro" id="IPR023797">
    <property type="entry name" value="RNA3'_phos_cyclase_dom"/>
</dbReference>
<dbReference type="Gene3D" id="3.65.10.20">
    <property type="entry name" value="RNA 3'-terminal phosphate cyclase domain"/>
    <property type="match status" value="1"/>
</dbReference>
<proteinExistence type="predicted"/>
<keyword evidence="2" id="KW-0732">Signal</keyword>
<dbReference type="InterPro" id="IPR037136">
    <property type="entry name" value="RNA3'_phos_cyclase_dom_sf"/>
</dbReference>
<dbReference type="Proteomes" id="UP000515125">
    <property type="component" value="Unplaced"/>
</dbReference>
<sequence>MRVCCGLLLLRISSRLPTAAHRWTSRTSTRKTGGAVCTAAVIAAPDAGAAFIQDLAIARAAVATATPAAIPALPARTAILQSTLPPPAHSAKPESTAITGGGGGALRAGSTILRLVFCGSDPLEISAAMTRAGKPAEGASAVPATLEYEGQMFLRERLCLSLLSGREVRIRHIREKPSAAVATAADALPGLQQYEASFIRLLCKVSAGSEVYIHPTGTSLRFRPGVLMGVCAAAAGGNTAVGQSAAAAAAAAAPVTHNCHASRGISYYLEPLLMLAPFCKFRMSVLLRGLTDAAASDASVDLVRLQQLPLLQSLLQLAGGEVAAAAKASPPEIKVHCRGVPGAPFGVVSFKGPHVARGPMQPLSLVSDRAPPVKRIRGVAFSSGVSAAFPRRTVAAARSVLNALLPDVWIYVEDASAPPARGSKALTTAAVSAAAGAASAQQQQQLQQLLQEQKQLLRSSKVASVGLVLVAEDLKGGCRAASDAILLDSATEAKDAAAAASRATSNRKLQVLLEAEAKATKGGAAANAGGITTAEEQLGIRVSRLLLLQQMLGGRVPPRAQKLALLFAALAADHAPSQVLLSRLVPASVGFLRLLRDFFGVAFTFTEKAQQEEVQEEHQEQESDDEEDGSMKNGPSNTADSLDLSWAPQIVASCVGIGYRNVGLSSF</sequence>
<dbReference type="PANTHER" id="PTHR11096:SF1">
    <property type="entry name" value="RNA 3'-TERMINAL PHOSPHATE CYCLASE-LIKE PROTEIN"/>
    <property type="match status" value="1"/>
</dbReference>
<dbReference type="InterPro" id="IPR013792">
    <property type="entry name" value="RNA3'P_cycl/enolpyr_Trfase_a/b"/>
</dbReference>
<evidence type="ECO:0000259" key="4">
    <source>
        <dbReference type="Pfam" id="PF05189"/>
    </source>
</evidence>
<dbReference type="AlphaFoldDB" id="A0A6P6RUM8"/>
<dbReference type="SUPFAM" id="SSF55205">
    <property type="entry name" value="EPT/RTPC-like"/>
    <property type="match status" value="1"/>
</dbReference>
<evidence type="ECO:0000256" key="1">
    <source>
        <dbReference type="SAM" id="MobiDB-lite"/>
    </source>
</evidence>
<feature type="domain" description="RNA 3'-terminal phosphate cyclase" evidence="3">
    <location>
        <begin position="148"/>
        <end position="604"/>
    </location>
</feature>
<dbReference type="Pfam" id="PF05189">
    <property type="entry name" value="RTC_insert"/>
    <property type="match status" value="1"/>
</dbReference>
<evidence type="ECO:0000313" key="6">
    <source>
        <dbReference type="RefSeq" id="XP_026190835.1"/>
    </source>
</evidence>
<dbReference type="RefSeq" id="XP_026190835.1">
    <property type="nucleotide sequence ID" value="XM_026335050.1"/>
</dbReference>
<organism evidence="5 6">
    <name type="scientific">Cyclospora cayetanensis</name>
    <dbReference type="NCBI Taxonomy" id="88456"/>
    <lineage>
        <taxon>Eukaryota</taxon>
        <taxon>Sar</taxon>
        <taxon>Alveolata</taxon>
        <taxon>Apicomplexa</taxon>
        <taxon>Conoidasida</taxon>
        <taxon>Coccidia</taxon>
        <taxon>Eucoccidiorida</taxon>
        <taxon>Eimeriorina</taxon>
        <taxon>Eimeriidae</taxon>
        <taxon>Cyclospora</taxon>
    </lineage>
</organism>
<dbReference type="InterPro" id="IPR036553">
    <property type="entry name" value="RPTC_insert"/>
</dbReference>
<dbReference type="Gene3D" id="3.30.360.20">
    <property type="entry name" value="RNA 3'-terminal phosphate cyclase, insert domain"/>
    <property type="match status" value="1"/>
</dbReference>
<dbReference type="OrthoDB" id="1911237at2759"/>
<accession>A0A6P6RUM8</accession>
<feature type="region of interest" description="Disordered" evidence="1">
    <location>
        <begin position="610"/>
        <end position="642"/>
    </location>
</feature>
<evidence type="ECO:0000259" key="3">
    <source>
        <dbReference type="Pfam" id="PF01137"/>
    </source>
</evidence>
<reference evidence="6" key="1">
    <citation type="submission" date="2025-08" db="UniProtKB">
        <authorList>
            <consortium name="RefSeq"/>
        </authorList>
    </citation>
    <scope>IDENTIFICATION</scope>
</reference>
<dbReference type="InterPro" id="IPR000228">
    <property type="entry name" value="RNA3'_term_phos_cyc"/>
</dbReference>
<dbReference type="PANTHER" id="PTHR11096">
    <property type="entry name" value="RNA 3' TERMINAL PHOSPHATE CYCLASE"/>
    <property type="match status" value="1"/>
</dbReference>
<protein>
    <submittedName>
        <fullName evidence="6">Probable RNA 3'-terminal phosphate cyclase-like protein</fullName>
    </submittedName>
</protein>
<name>A0A6P6RUM8_9EIME</name>
<keyword evidence="5" id="KW-1185">Reference proteome</keyword>
<dbReference type="GO" id="GO:0005730">
    <property type="term" value="C:nucleolus"/>
    <property type="evidence" value="ECO:0007669"/>
    <property type="project" value="TreeGrafter"/>
</dbReference>
<dbReference type="GO" id="GO:0000479">
    <property type="term" value="P:endonucleolytic cleavage of tricistronic rRNA transcript (SSU-rRNA, 5.8S rRNA, LSU-rRNA)"/>
    <property type="evidence" value="ECO:0007669"/>
    <property type="project" value="TreeGrafter"/>
</dbReference>
<feature type="chain" id="PRO_5027656381" evidence="2">
    <location>
        <begin position="20"/>
        <end position="667"/>
    </location>
</feature>
<evidence type="ECO:0000256" key="2">
    <source>
        <dbReference type="SAM" id="SignalP"/>
    </source>
</evidence>
<dbReference type="GO" id="GO:0004521">
    <property type="term" value="F:RNA endonuclease activity"/>
    <property type="evidence" value="ECO:0007669"/>
    <property type="project" value="TreeGrafter"/>
</dbReference>
<feature type="domain" description="RNA 3'-terminal phosphate cyclase insert" evidence="4">
    <location>
        <begin position="372"/>
        <end position="502"/>
    </location>
</feature>
<dbReference type="GeneID" id="34618136"/>
<feature type="signal peptide" evidence="2">
    <location>
        <begin position="1"/>
        <end position="19"/>
    </location>
</feature>
<dbReference type="Pfam" id="PF01137">
    <property type="entry name" value="RTC"/>
    <property type="match status" value="1"/>
</dbReference>
<evidence type="ECO:0000313" key="5">
    <source>
        <dbReference type="Proteomes" id="UP000515125"/>
    </source>
</evidence>
<dbReference type="InterPro" id="IPR013791">
    <property type="entry name" value="RNA3'-term_phos_cycl_insert"/>
</dbReference>
<gene>
    <name evidence="6" type="primary">LOC34618136</name>
</gene>